<proteinExistence type="inferred from homology"/>
<dbReference type="InterPro" id="IPR002099">
    <property type="entry name" value="MutL/Mlh/PMS"/>
</dbReference>
<dbReference type="GO" id="GO:0140664">
    <property type="term" value="F:ATP-dependent DNA damage sensor activity"/>
    <property type="evidence" value="ECO:0007669"/>
    <property type="project" value="InterPro"/>
</dbReference>
<reference evidence="2" key="1">
    <citation type="submission" date="2018-05" db="EMBL/GenBank/DDBJ databases">
        <authorList>
            <person name="Lanie J.A."/>
            <person name="Ng W.-L."/>
            <person name="Kazmierczak K.M."/>
            <person name="Andrzejewski T.M."/>
            <person name="Davidsen T.M."/>
            <person name="Wayne K.J."/>
            <person name="Tettelin H."/>
            <person name="Glass J.I."/>
            <person name="Rusch D."/>
            <person name="Podicherti R."/>
            <person name="Tsui H.-C.T."/>
            <person name="Winkler M.E."/>
        </authorList>
    </citation>
    <scope>NUCLEOTIDE SEQUENCE</scope>
</reference>
<dbReference type="InterPro" id="IPR036890">
    <property type="entry name" value="HATPase_C_sf"/>
</dbReference>
<dbReference type="GO" id="GO:0032300">
    <property type="term" value="C:mismatch repair complex"/>
    <property type="evidence" value="ECO:0007669"/>
    <property type="project" value="InterPro"/>
</dbReference>
<gene>
    <name evidence="2" type="ORF">METZ01_LOCUS163583</name>
</gene>
<protein>
    <recommendedName>
        <fullName evidence="3">DNA mismatch repair protein S5 domain-containing protein</fullName>
    </recommendedName>
</protein>
<dbReference type="PANTHER" id="PTHR10073:SF12">
    <property type="entry name" value="DNA MISMATCH REPAIR PROTEIN MLH1"/>
    <property type="match status" value="1"/>
</dbReference>
<feature type="non-terminal residue" evidence="2">
    <location>
        <position position="133"/>
    </location>
</feature>
<name>A0A382BAS1_9ZZZZ</name>
<evidence type="ECO:0000256" key="1">
    <source>
        <dbReference type="ARBA" id="ARBA00006082"/>
    </source>
</evidence>
<dbReference type="PROSITE" id="PS00058">
    <property type="entry name" value="DNA_MISMATCH_REPAIR_1"/>
    <property type="match status" value="1"/>
</dbReference>
<dbReference type="Gene3D" id="3.30.565.10">
    <property type="entry name" value="Histidine kinase-like ATPase, C-terminal domain"/>
    <property type="match status" value="1"/>
</dbReference>
<dbReference type="InterPro" id="IPR038973">
    <property type="entry name" value="MutL/Mlh/Pms-like"/>
</dbReference>
<dbReference type="AlphaFoldDB" id="A0A382BAS1"/>
<dbReference type="SUPFAM" id="SSF55874">
    <property type="entry name" value="ATPase domain of HSP90 chaperone/DNA topoisomerase II/histidine kinase"/>
    <property type="match status" value="1"/>
</dbReference>
<evidence type="ECO:0008006" key="3">
    <source>
        <dbReference type="Google" id="ProtNLM"/>
    </source>
</evidence>
<organism evidence="2">
    <name type="scientific">marine metagenome</name>
    <dbReference type="NCBI Taxonomy" id="408172"/>
    <lineage>
        <taxon>unclassified sequences</taxon>
        <taxon>metagenomes</taxon>
        <taxon>ecological metagenomes</taxon>
    </lineage>
</organism>
<comment type="similarity">
    <text evidence="1">Belongs to the DNA mismatch repair MutL/HexB family.</text>
</comment>
<dbReference type="GO" id="GO:0030983">
    <property type="term" value="F:mismatched DNA binding"/>
    <property type="evidence" value="ECO:0007669"/>
    <property type="project" value="InterPro"/>
</dbReference>
<dbReference type="InterPro" id="IPR014762">
    <property type="entry name" value="DNA_mismatch_repair_CS"/>
</dbReference>
<accession>A0A382BAS1</accession>
<dbReference type="NCBIfam" id="TIGR00585">
    <property type="entry name" value="mutl"/>
    <property type="match status" value="1"/>
</dbReference>
<dbReference type="GO" id="GO:0006298">
    <property type="term" value="P:mismatch repair"/>
    <property type="evidence" value="ECO:0007669"/>
    <property type="project" value="InterPro"/>
</dbReference>
<dbReference type="PANTHER" id="PTHR10073">
    <property type="entry name" value="DNA MISMATCH REPAIR PROTEIN MLH, PMS, MUTL"/>
    <property type="match status" value="1"/>
</dbReference>
<dbReference type="GO" id="GO:0005524">
    <property type="term" value="F:ATP binding"/>
    <property type="evidence" value="ECO:0007669"/>
    <property type="project" value="InterPro"/>
</dbReference>
<evidence type="ECO:0000313" key="2">
    <source>
        <dbReference type="EMBL" id="SVB10729.1"/>
    </source>
</evidence>
<dbReference type="EMBL" id="UINC01028904">
    <property type="protein sequence ID" value="SVB10729.1"/>
    <property type="molecule type" value="Genomic_DNA"/>
</dbReference>
<dbReference type="Pfam" id="PF13589">
    <property type="entry name" value="HATPase_c_3"/>
    <property type="match status" value="1"/>
</dbReference>
<sequence>MDNCIDALATNIEIEFQNGGKDYIRVSDNGVGIIYEDLKMAFSRHATSKLNSVKDISTIESMGFRGEALPSIATVSNVELLSNVSSKSNAGKINLEFGSVLNVKPDVRTKGTTVVVTNLFGNMPARRNFLKTT</sequence>
<dbReference type="GO" id="GO:0016887">
    <property type="term" value="F:ATP hydrolysis activity"/>
    <property type="evidence" value="ECO:0007669"/>
    <property type="project" value="InterPro"/>
</dbReference>